<evidence type="ECO:0000256" key="4">
    <source>
        <dbReference type="ARBA" id="ARBA00022737"/>
    </source>
</evidence>
<reference evidence="9 10" key="1">
    <citation type="journal article" date="2014" name="Nat. Commun.">
        <title>Klebsormidium flaccidum genome reveals primary factors for plant terrestrial adaptation.</title>
        <authorList>
            <person name="Hori K."/>
            <person name="Maruyama F."/>
            <person name="Fujisawa T."/>
            <person name="Togashi T."/>
            <person name="Yamamoto N."/>
            <person name="Seo M."/>
            <person name="Sato S."/>
            <person name="Yamada T."/>
            <person name="Mori H."/>
            <person name="Tajima N."/>
            <person name="Moriyama T."/>
            <person name="Ikeuchi M."/>
            <person name="Watanabe M."/>
            <person name="Wada H."/>
            <person name="Kobayashi K."/>
            <person name="Saito M."/>
            <person name="Masuda T."/>
            <person name="Sasaki-Sekimoto Y."/>
            <person name="Mashiguchi K."/>
            <person name="Awai K."/>
            <person name="Shimojima M."/>
            <person name="Masuda S."/>
            <person name="Iwai M."/>
            <person name="Nobusawa T."/>
            <person name="Narise T."/>
            <person name="Kondo S."/>
            <person name="Saito H."/>
            <person name="Sato R."/>
            <person name="Murakawa M."/>
            <person name="Ihara Y."/>
            <person name="Oshima-Yamada Y."/>
            <person name="Ohtaka K."/>
            <person name="Satoh M."/>
            <person name="Sonobe K."/>
            <person name="Ishii M."/>
            <person name="Ohtani R."/>
            <person name="Kanamori-Sato M."/>
            <person name="Honoki R."/>
            <person name="Miyazaki D."/>
            <person name="Mochizuki H."/>
            <person name="Umetsu J."/>
            <person name="Higashi K."/>
            <person name="Shibata D."/>
            <person name="Kamiya Y."/>
            <person name="Sato N."/>
            <person name="Nakamura Y."/>
            <person name="Tabata S."/>
            <person name="Ida S."/>
            <person name="Kurokawa K."/>
            <person name="Ohta H."/>
        </authorList>
    </citation>
    <scope>NUCLEOTIDE SEQUENCE [LARGE SCALE GENOMIC DNA]</scope>
    <source>
        <strain evidence="9 10">NIES-2285</strain>
    </source>
</reference>
<keyword evidence="5" id="KW-0472">Membrane</keyword>
<evidence type="ECO:0000256" key="8">
    <source>
        <dbReference type="SAM" id="MobiDB-lite"/>
    </source>
</evidence>
<dbReference type="InterPro" id="IPR016024">
    <property type="entry name" value="ARM-type_fold"/>
</dbReference>
<feature type="region of interest" description="Disordered" evidence="8">
    <location>
        <begin position="1204"/>
        <end position="1259"/>
    </location>
</feature>
<evidence type="ECO:0000256" key="2">
    <source>
        <dbReference type="ARBA" id="ARBA00005462"/>
    </source>
</evidence>
<name>A0A1Y1IQF0_KLENI</name>
<proteinExistence type="inferred from homology"/>
<evidence type="ECO:0000256" key="3">
    <source>
        <dbReference type="ARBA" id="ARBA00022554"/>
    </source>
</evidence>
<dbReference type="OMA" id="RMIMETR"/>
<organism evidence="9 10">
    <name type="scientific">Klebsormidium nitens</name>
    <name type="common">Green alga</name>
    <name type="synonym">Ulothrix nitens</name>
    <dbReference type="NCBI Taxonomy" id="105231"/>
    <lineage>
        <taxon>Eukaryota</taxon>
        <taxon>Viridiplantae</taxon>
        <taxon>Streptophyta</taxon>
        <taxon>Klebsormidiophyceae</taxon>
        <taxon>Klebsormidiales</taxon>
        <taxon>Klebsormidiaceae</taxon>
        <taxon>Klebsormidium</taxon>
    </lineage>
</organism>
<dbReference type="GO" id="GO:0043495">
    <property type="term" value="F:protein-membrane adaptor activity"/>
    <property type="evidence" value="ECO:0007669"/>
    <property type="project" value="InterPro"/>
</dbReference>
<dbReference type="GO" id="GO:0005774">
    <property type="term" value="C:vacuolar membrane"/>
    <property type="evidence" value="ECO:0007669"/>
    <property type="project" value="UniProtKB-SubCell"/>
</dbReference>
<dbReference type="GO" id="GO:0071562">
    <property type="term" value="P:nucleus-vacuole junction assembly"/>
    <property type="evidence" value="ECO:0007669"/>
    <property type="project" value="InterPro"/>
</dbReference>
<comment type="similarity">
    <text evidence="2">Belongs to the beta-catenin family.</text>
</comment>
<sequence>MEPATVNPFERLPEDLVKNIMGRVLWSPFELGVTKARRKLHLGLLCKQFWEAIPALEILEWEIGNVDDEQKFLHFADARQEGLQLKRLALNVAHPSTLQGILQAVVPPARETLKEIYLFLDDKDEETQVDWHSALSLFQECKNLEVLHLAIWVASSVVTEDNSVLHADQLCLKPFPALRSLTLFGFFFVGESGTFLQSFPLLESLELSDGQNHNYGSNPLKKFYMWGKAQLGLDVRNPALATVPGGLPMLLGFLRSGSFSEESEQKDWAVHMLSELSSDAACREVLGKLPGFVETLLGIFCDREGWGDRRFSAFEALRSLATCPKNRRLMASVPGCLPQLGAFLKEYADDLMAPQATELLACLTEDDEVGEVVGCMPELLGLLVGALGDKELAERAAELLLHLSRGAGVRERLARSTTLLQKVANLLTMRNPVDVQTAVASILLQLKRDGEWGAAMSRVEPFLRQQLDIMGSGDELVSLKATLTILTGNAETCKALCQIDGSIQTLVGFLGSNSVWLQNGAVETLAQVVRLVEGMDEALAQLPEFVGYLVALASSPKEESRCAAADVLARCSTKSPVALKGFQVTREAIVLPRLLSSMTFMEGTTPEGGMSPLQHLMELLKSVRQEAEKKRIVAGMPGCLEGLVGLLECRPDLQEAGAATLRFLAMDVEARKAVAKVPGVFERLLKGLDGSDCAKGEVLLVLNLLALEKEPCRAIKESPGCVEKVVALLEGSSNIGLQAPAAALLTALGEEGAIADLPGVLHNLVSYLEEGTGGAVQLVGMMLSHLMKGPEFWRLFTDPRGQLLQKMVGFLEGRPFWLQQNAADVLHHVAVNPEGARRMVDVPGCIEKLVACIGKSEPRLSELAGRVLLRLTGPSGPEVRRLVAKVPGVVEGLSDALNNGSAAAQAAAGPSLCKLALSAEGRAVMARVPGCLGTLFRMLESVNPVVCSNAVGALAWLAKDSGVEQAVVRAANEQPRAIENLVALLGRGAAATRAYAGGVLAALAKEAENAAKMVSLPGCLGAVVRLAEEGGVETSVAVLLLRNLAAHPGVRMVLKGKPDVRAALIAILDGRATGNVRSCAAEALAALDSGGGDNGGLGSAESLLETNRVDPVAYGAVSRAGGSEEEPVFGEARSESGDSGLGRSFWVDGSGGPGEPGAMDEAENALPTAGRLPSAGRFAEQLERLTDARSGLQSAGLVADGAPGGAGAVGAAESEAAPEQEAELSGERRDEIDGAARNREHINGSKTQADVKHEEREGIGSGRVALRAIVLKRDEKARATTET</sequence>
<gene>
    <name evidence="9" type="ORF">KFL_012100020</name>
</gene>
<evidence type="ECO:0000313" key="9">
    <source>
        <dbReference type="EMBL" id="GAQ92934.1"/>
    </source>
</evidence>
<dbReference type="Gene3D" id="1.25.10.10">
    <property type="entry name" value="Leucine-rich Repeat Variant"/>
    <property type="match status" value="3"/>
</dbReference>
<keyword evidence="4" id="KW-0677">Repeat</keyword>
<dbReference type="InterPro" id="IPR000225">
    <property type="entry name" value="Armadillo"/>
</dbReference>
<dbReference type="SMART" id="SM00185">
    <property type="entry name" value="ARM"/>
    <property type="match status" value="6"/>
</dbReference>
<comment type="subcellular location">
    <subcellularLocation>
        <location evidence="1">Vacuole membrane</location>
        <topology evidence="1">Lipid-anchor</topology>
    </subcellularLocation>
</comment>
<feature type="compositionally biased region" description="Basic and acidic residues" evidence="8">
    <location>
        <begin position="1225"/>
        <end position="1258"/>
    </location>
</feature>
<dbReference type="InterPro" id="IPR045156">
    <property type="entry name" value="Vac8"/>
</dbReference>
<keyword evidence="6" id="KW-0449">Lipoprotein</keyword>
<dbReference type="Proteomes" id="UP000054558">
    <property type="component" value="Unassembled WGS sequence"/>
</dbReference>
<keyword evidence="3" id="KW-0926">Vacuole</keyword>
<dbReference type="PANTHER" id="PTHR47249">
    <property type="entry name" value="VACUOLAR PROTEIN 8"/>
    <property type="match status" value="1"/>
</dbReference>
<evidence type="ECO:0000256" key="7">
    <source>
        <dbReference type="ARBA" id="ARBA00026209"/>
    </source>
</evidence>
<accession>A0A1Y1IQF0</accession>
<evidence type="ECO:0000256" key="5">
    <source>
        <dbReference type="ARBA" id="ARBA00023136"/>
    </source>
</evidence>
<dbReference type="EMBL" id="DF238159">
    <property type="protein sequence ID" value="GAQ92934.1"/>
    <property type="molecule type" value="Genomic_DNA"/>
</dbReference>
<evidence type="ECO:0000256" key="1">
    <source>
        <dbReference type="ARBA" id="ARBA00004592"/>
    </source>
</evidence>
<dbReference type="PANTHER" id="PTHR47249:SF1">
    <property type="entry name" value="VACUOLAR PROTEIN 8"/>
    <property type="match status" value="1"/>
</dbReference>
<dbReference type="SUPFAM" id="SSF48371">
    <property type="entry name" value="ARM repeat"/>
    <property type="match status" value="2"/>
</dbReference>
<keyword evidence="10" id="KW-1185">Reference proteome</keyword>
<dbReference type="GO" id="GO:0005737">
    <property type="term" value="C:cytoplasm"/>
    <property type="evidence" value="ECO:0000318"/>
    <property type="project" value="GO_Central"/>
</dbReference>
<dbReference type="InterPro" id="IPR011989">
    <property type="entry name" value="ARM-like"/>
</dbReference>
<dbReference type="GO" id="GO:0005634">
    <property type="term" value="C:nucleus"/>
    <property type="evidence" value="ECO:0000318"/>
    <property type="project" value="GO_Central"/>
</dbReference>
<evidence type="ECO:0000313" key="10">
    <source>
        <dbReference type="Proteomes" id="UP000054558"/>
    </source>
</evidence>
<dbReference type="SUPFAM" id="SSF52047">
    <property type="entry name" value="RNI-like"/>
    <property type="match status" value="1"/>
</dbReference>
<protein>
    <recommendedName>
        <fullName evidence="7">Vacuolar protein 8</fullName>
    </recommendedName>
</protein>
<evidence type="ECO:0000256" key="6">
    <source>
        <dbReference type="ARBA" id="ARBA00023288"/>
    </source>
</evidence>
<feature type="region of interest" description="Disordered" evidence="8">
    <location>
        <begin position="1119"/>
        <end position="1162"/>
    </location>
</feature>